<organism evidence="1 2">
    <name type="scientific">Setaria viridis</name>
    <name type="common">Green bristlegrass</name>
    <name type="synonym">Setaria italica subsp. viridis</name>
    <dbReference type="NCBI Taxonomy" id="4556"/>
    <lineage>
        <taxon>Eukaryota</taxon>
        <taxon>Viridiplantae</taxon>
        <taxon>Streptophyta</taxon>
        <taxon>Embryophyta</taxon>
        <taxon>Tracheophyta</taxon>
        <taxon>Spermatophyta</taxon>
        <taxon>Magnoliopsida</taxon>
        <taxon>Liliopsida</taxon>
        <taxon>Poales</taxon>
        <taxon>Poaceae</taxon>
        <taxon>PACMAD clade</taxon>
        <taxon>Panicoideae</taxon>
        <taxon>Panicodae</taxon>
        <taxon>Paniceae</taxon>
        <taxon>Cenchrinae</taxon>
        <taxon>Setaria</taxon>
    </lineage>
</organism>
<protein>
    <submittedName>
        <fullName evidence="1">Uncharacterized protein</fullName>
    </submittedName>
</protein>
<dbReference type="OMA" id="FAARDHP"/>
<keyword evidence="2" id="KW-1185">Reference proteome</keyword>
<dbReference type="EMBL" id="CM016554">
    <property type="protein sequence ID" value="TKW24797.1"/>
    <property type="molecule type" value="Genomic_DNA"/>
</dbReference>
<evidence type="ECO:0000313" key="2">
    <source>
        <dbReference type="Proteomes" id="UP000298652"/>
    </source>
</evidence>
<evidence type="ECO:0000313" key="1">
    <source>
        <dbReference type="EMBL" id="TKW24797.1"/>
    </source>
</evidence>
<proteinExistence type="predicted"/>
<dbReference type="Gramene" id="TKW24797">
    <property type="protein sequence ID" value="TKW24797"/>
    <property type="gene ID" value="SEVIR_3G073400v2"/>
</dbReference>
<gene>
    <name evidence="1" type="ORF">SEVIR_3G073400v2</name>
</gene>
<dbReference type="Proteomes" id="UP000298652">
    <property type="component" value="Chromosome 3"/>
</dbReference>
<reference evidence="1" key="1">
    <citation type="submission" date="2019-03" db="EMBL/GenBank/DDBJ databases">
        <title>WGS assembly of Setaria viridis.</title>
        <authorList>
            <person name="Huang P."/>
            <person name="Jenkins J."/>
            <person name="Grimwood J."/>
            <person name="Barry K."/>
            <person name="Healey A."/>
            <person name="Mamidi S."/>
            <person name="Sreedasyam A."/>
            <person name="Shu S."/>
            <person name="Feldman M."/>
            <person name="Wu J."/>
            <person name="Yu Y."/>
            <person name="Chen C."/>
            <person name="Johnson J."/>
            <person name="Rokhsar D."/>
            <person name="Baxter I."/>
            <person name="Schmutz J."/>
            <person name="Brutnell T."/>
            <person name="Kellogg E."/>
        </authorList>
    </citation>
    <scope>NUCLEOTIDE SEQUENCE [LARGE SCALE GENOMIC DNA]</scope>
</reference>
<accession>A0A4U6VKH6</accession>
<dbReference type="AlphaFoldDB" id="A0A4U6VKH6"/>
<name>A0A4U6VKH6_SETVI</name>
<sequence>MIGNRIISSCSGRFQTSTIPIHGDHVAAYLLDEAKLTLLRELVQQDGAAAEVTRGLEEGFGALLSMAAALQDIERLSPESWDWAEGVEAKAWWAADTIGEEANDIQRAVVVLLLRPGEEAFVEAAFSDARHAHVEELVAATRHLREKELQRLAIVEHLVDPDMPGFLGYVAGDTDSSIEEGYVPTLEEMVVAALVEEEAARTETSMARMASRLRRGTEEFAVVGEEALADALRRQAANVDVARATVEAFATSVRRFLATGSSRCLVAHAGAKHESFLTTYLILVVSIVP</sequence>